<name>A0A0A8Z970_ARUDO</name>
<protein>
    <submittedName>
        <fullName evidence="1">Uncharacterized protein</fullName>
    </submittedName>
</protein>
<reference evidence="1" key="2">
    <citation type="journal article" date="2015" name="Data Brief">
        <title>Shoot transcriptome of the giant reed, Arundo donax.</title>
        <authorList>
            <person name="Barrero R.A."/>
            <person name="Guerrero F.D."/>
            <person name="Moolhuijzen P."/>
            <person name="Goolsby J.A."/>
            <person name="Tidwell J."/>
            <person name="Bellgard S.E."/>
            <person name="Bellgard M.I."/>
        </authorList>
    </citation>
    <scope>NUCLEOTIDE SEQUENCE</scope>
    <source>
        <tissue evidence="1">Shoot tissue taken approximately 20 cm above the soil surface</tissue>
    </source>
</reference>
<organism evidence="1">
    <name type="scientific">Arundo donax</name>
    <name type="common">Giant reed</name>
    <name type="synonym">Donax arundinaceus</name>
    <dbReference type="NCBI Taxonomy" id="35708"/>
    <lineage>
        <taxon>Eukaryota</taxon>
        <taxon>Viridiplantae</taxon>
        <taxon>Streptophyta</taxon>
        <taxon>Embryophyta</taxon>
        <taxon>Tracheophyta</taxon>
        <taxon>Spermatophyta</taxon>
        <taxon>Magnoliopsida</taxon>
        <taxon>Liliopsida</taxon>
        <taxon>Poales</taxon>
        <taxon>Poaceae</taxon>
        <taxon>PACMAD clade</taxon>
        <taxon>Arundinoideae</taxon>
        <taxon>Arundineae</taxon>
        <taxon>Arundo</taxon>
    </lineage>
</organism>
<dbReference type="AlphaFoldDB" id="A0A0A8Z970"/>
<dbReference type="EMBL" id="GBRH01266483">
    <property type="protein sequence ID" value="JAD31412.1"/>
    <property type="molecule type" value="Transcribed_RNA"/>
</dbReference>
<proteinExistence type="predicted"/>
<accession>A0A0A8Z970</accession>
<evidence type="ECO:0000313" key="1">
    <source>
        <dbReference type="EMBL" id="JAD31412.1"/>
    </source>
</evidence>
<reference evidence="1" key="1">
    <citation type="submission" date="2014-09" db="EMBL/GenBank/DDBJ databases">
        <authorList>
            <person name="Magalhaes I.L.F."/>
            <person name="Oliveira U."/>
            <person name="Santos F.R."/>
            <person name="Vidigal T.H.D.A."/>
            <person name="Brescovit A.D."/>
            <person name="Santos A.J."/>
        </authorList>
    </citation>
    <scope>NUCLEOTIDE SEQUENCE</scope>
    <source>
        <tissue evidence="1">Shoot tissue taken approximately 20 cm above the soil surface</tissue>
    </source>
</reference>
<sequence>MISSASHEKLYKDKKGRPVTIIFRSISYKLSHQHSSIVTFYD</sequence>